<proteinExistence type="predicted"/>
<dbReference type="SUPFAM" id="SSF53955">
    <property type="entry name" value="Lysozyme-like"/>
    <property type="match status" value="1"/>
</dbReference>
<sequence length="319" mass="36410">MNINYFGDTEEGEIRGEKITNRWLDVDGSWFEVNNLDCCQRDITKEQLKKIATYSTDSNIDEHLNGINQAFKDNKINSCLRKIHFLAQLIHESGSFQYTEEIGASETDYGGFKGRGLIQLTFKSNYKEYGEFVNEDVTSSQKNKEKLETDPHAAKSGGWYWGQKAKLNDEADENDFIKITYSVNGGYNGYNDRLKWVKKGFKELFDNCSNDSGKNFTYNFSDSKAYNIKKASFGWGLWHDPDLNKSGCTKSKTKAIEGYERFISLHDGEGAPSLTKKWYGYKGSDIRSTVEARLADLKEESQENNDSLENSNSINNNRS</sequence>
<feature type="compositionally biased region" description="Polar residues" evidence="1">
    <location>
        <begin position="304"/>
        <end position="319"/>
    </location>
</feature>
<evidence type="ECO:0008006" key="4">
    <source>
        <dbReference type="Google" id="ProtNLM"/>
    </source>
</evidence>
<dbReference type="OrthoDB" id="9813532at2"/>
<name>A0A162Y446_9FLAO</name>
<gene>
    <name evidence="2" type="ORF">AWE51_15145</name>
</gene>
<evidence type="ECO:0000256" key="1">
    <source>
        <dbReference type="SAM" id="MobiDB-lite"/>
    </source>
</evidence>
<dbReference type="AlphaFoldDB" id="A0A162Y446"/>
<dbReference type="RefSeq" id="WP_066318853.1">
    <property type="nucleotide sequence ID" value="NZ_LQRT01000046.1"/>
</dbReference>
<reference evidence="2 3" key="1">
    <citation type="submission" date="2016-01" db="EMBL/GenBank/DDBJ databases">
        <title>The draft genome sequence of Aquimarina sp. RZW4-3-2.</title>
        <authorList>
            <person name="Wang Y."/>
        </authorList>
    </citation>
    <scope>NUCLEOTIDE SEQUENCE [LARGE SCALE GENOMIC DNA]</scope>
    <source>
        <strain evidence="2 3">RZW4-3-2</strain>
    </source>
</reference>
<dbReference type="InterPro" id="IPR023346">
    <property type="entry name" value="Lysozyme-like_dom_sf"/>
</dbReference>
<dbReference type="Proteomes" id="UP000076715">
    <property type="component" value="Unassembled WGS sequence"/>
</dbReference>
<organism evidence="2 3">
    <name type="scientific">Aquimarina aggregata</name>
    <dbReference type="NCBI Taxonomy" id="1642818"/>
    <lineage>
        <taxon>Bacteria</taxon>
        <taxon>Pseudomonadati</taxon>
        <taxon>Bacteroidota</taxon>
        <taxon>Flavobacteriia</taxon>
        <taxon>Flavobacteriales</taxon>
        <taxon>Flavobacteriaceae</taxon>
        <taxon>Aquimarina</taxon>
    </lineage>
</organism>
<evidence type="ECO:0000313" key="2">
    <source>
        <dbReference type="EMBL" id="KZS38915.1"/>
    </source>
</evidence>
<dbReference type="EMBL" id="LQRT01000046">
    <property type="protein sequence ID" value="KZS38915.1"/>
    <property type="molecule type" value="Genomic_DNA"/>
</dbReference>
<keyword evidence="3" id="KW-1185">Reference proteome</keyword>
<evidence type="ECO:0000313" key="3">
    <source>
        <dbReference type="Proteomes" id="UP000076715"/>
    </source>
</evidence>
<accession>A0A162Y446</accession>
<dbReference type="Gene3D" id="1.10.530.10">
    <property type="match status" value="1"/>
</dbReference>
<dbReference type="STRING" id="1642818.AWE51_15145"/>
<comment type="caution">
    <text evidence="2">The sequence shown here is derived from an EMBL/GenBank/DDBJ whole genome shotgun (WGS) entry which is preliminary data.</text>
</comment>
<feature type="region of interest" description="Disordered" evidence="1">
    <location>
        <begin position="297"/>
        <end position="319"/>
    </location>
</feature>
<protein>
    <recommendedName>
        <fullName evidence="4">Glycoside hydrolase family 19 catalytic domain-containing protein</fullName>
    </recommendedName>
</protein>